<protein>
    <submittedName>
        <fullName evidence="1">Uncharacterized protein</fullName>
    </submittedName>
</protein>
<sequence>MEAQAVFPNKIPKPKGLAKILYPELANAPPQYDHHYPFGLQPFDFDPPDTDLRPGHYRPSAVDRLLATAETDASVVLPPPRPLCSPSTWLDALQLPEDARMRRNPRFLRVLQEFSHPSKYTDKQKRQMLYAIKFGLACDPERAGYEGGKLPFTVPGFNPKEMTEGLADVSRPKISRSRLRGPGFMDHAY</sequence>
<evidence type="ECO:0000313" key="2">
    <source>
        <dbReference type="Proteomes" id="UP000037460"/>
    </source>
</evidence>
<dbReference type="AlphaFoldDB" id="A0A0M0J8P1"/>
<comment type="caution">
    <text evidence="1">The sequence shown here is derived from an EMBL/GenBank/DDBJ whole genome shotgun (WGS) entry which is preliminary data.</text>
</comment>
<name>A0A0M0J8P1_9EUKA</name>
<dbReference type="EMBL" id="JWZX01003245">
    <property type="protein sequence ID" value="KOO22855.1"/>
    <property type="molecule type" value="Genomic_DNA"/>
</dbReference>
<evidence type="ECO:0000313" key="1">
    <source>
        <dbReference type="EMBL" id="KOO22855.1"/>
    </source>
</evidence>
<proteinExistence type="predicted"/>
<organism evidence="1 2">
    <name type="scientific">Chrysochromulina tobinii</name>
    <dbReference type="NCBI Taxonomy" id="1460289"/>
    <lineage>
        <taxon>Eukaryota</taxon>
        <taxon>Haptista</taxon>
        <taxon>Haptophyta</taxon>
        <taxon>Prymnesiophyceae</taxon>
        <taxon>Prymnesiales</taxon>
        <taxon>Chrysochromulinaceae</taxon>
        <taxon>Chrysochromulina</taxon>
    </lineage>
</organism>
<keyword evidence="2" id="KW-1185">Reference proteome</keyword>
<dbReference type="Proteomes" id="UP000037460">
    <property type="component" value="Unassembled WGS sequence"/>
</dbReference>
<gene>
    <name evidence="1" type="ORF">Ctob_011014</name>
</gene>
<reference evidence="2" key="1">
    <citation type="journal article" date="2015" name="PLoS Genet.">
        <title>Genome Sequence and Transcriptome Analyses of Chrysochromulina tobin: Metabolic Tools for Enhanced Algal Fitness in the Prominent Order Prymnesiales (Haptophyceae).</title>
        <authorList>
            <person name="Hovde B.T."/>
            <person name="Deodato C.R."/>
            <person name="Hunsperger H.M."/>
            <person name="Ryken S.A."/>
            <person name="Yost W."/>
            <person name="Jha R.K."/>
            <person name="Patterson J."/>
            <person name="Monnat R.J. Jr."/>
            <person name="Barlow S.B."/>
            <person name="Starkenburg S.R."/>
            <person name="Cattolico R.A."/>
        </authorList>
    </citation>
    <scope>NUCLEOTIDE SEQUENCE</scope>
    <source>
        <strain evidence="2">CCMP291</strain>
    </source>
</reference>
<accession>A0A0M0J8P1</accession>